<sequence length="244" mass="26042">MTTYVLVPGLWLGAWVWQGVASALRASGHTACPVTLTGLADRSHLASPELTLDTHIDDIANLIAYEDLRDVVLVGHSGGSAAVTGAADRVADRIGRVVYLEGGPVPDGVAPIDMMAREFVEARLKDEWRYPFLSWDDMEASGSSLDGLGPAERELMASRATDHPLGTISGPLRLTGAFDALPKTLISCSFPLDQVRGLIAQGHPFFAPLAGPEWELRELPTGHWPMLSRPADTAALLAEITPGT</sequence>
<dbReference type="Pfam" id="PF12697">
    <property type="entry name" value="Abhydrolase_6"/>
    <property type="match status" value="1"/>
</dbReference>
<dbReference type="GO" id="GO:0016787">
    <property type="term" value="F:hydrolase activity"/>
    <property type="evidence" value="ECO:0007669"/>
    <property type="project" value="UniProtKB-KW"/>
</dbReference>
<dbReference type="Proteomes" id="UP001551675">
    <property type="component" value="Unassembled WGS sequence"/>
</dbReference>
<name>A0ABV3GE52_MICGL</name>
<keyword evidence="3" id="KW-1185">Reference proteome</keyword>
<evidence type="ECO:0000313" key="2">
    <source>
        <dbReference type="EMBL" id="MEV0969902.1"/>
    </source>
</evidence>
<gene>
    <name evidence="2" type="ORF">AB0I59_14790</name>
</gene>
<dbReference type="PANTHER" id="PTHR37017:SF11">
    <property type="entry name" value="ESTERASE_LIPASE_THIOESTERASE DOMAIN-CONTAINING PROTEIN"/>
    <property type="match status" value="1"/>
</dbReference>
<dbReference type="InterPro" id="IPR029058">
    <property type="entry name" value="AB_hydrolase_fold"/>
</dbReference>
<feature type="domain" description="AB hydrolase-1" evidence="1">
    <location>
        <begin position="5"/>
        <end position="235"/>
    </location>
</feature>
<evidence type="ECO:0000259" key="1">
    <source>
        <dbReference type="Pfam" id="PF12697"/>
    </source>
</evidence>
<dbReference type="SUPFAM" id="SSF53474">
    <property type="entry name" value="alpha/beta-Hydrolases"/>
    <property type="match status" value="1"/>
</dbReference>
<keyword evidence="2" id="KW-0378">Hydrolase</keyword>
<protein>
    <submittedName>
        <fullName evidence="2">Alpha/beta hydrolase</fullName>
    </submittedName>
</protein>
<dbReference type="EMBL" id="JBFALK010000007">
    <property type="protein sequence ID" value="MEV0969902.1"/>
    <property type="molecule type" value="Genomic_DNA"/>
</dbReference>
<dbReference type="InterPro" id="IPR000073">
    <property type="entry name" value="AB_hydrolase_1"/>
</dbReference>
<dbReference type="InterPro" id="IPR052897">
    <property type="entry name" value="Sec-Metab_Biosynth_Hydrolase"/>
</dbReference>
<dbReference type="PANTHER" id="PTHR37017">
    <property type="entry name" value="AB HYDROLASE-1 DOMAIN-CONTAINING PROTEIN-RELATED"/>
    <property type="match status" value="1"/>
</dbReference>
<organism evidence="2 3">
    <name type="scientific">Microtetraspora glauca</name>
    <dbReference type="NCBI Taxonomy" id="1996"/>
    <lineage>
        <taxon>Bacteria</taxon>
        <taxon>Bacillati</taxon>
        <taxon>Actinomycetota</taxon>
        <taxon>Actinomycetes</taxon>
        <taxon>Streptosporangiales</taxon>
        <taxon>Streptosporangiaceae</taxon>
        <taxon>Microtetraspora</taxon>
    </lineage>
</organism>
<dbReference type="RefSeq" id="WP_358132928.1">
    <property type="nucleotide sequence ID" value="NZ_JBFALK010000007.1"/>
</dbReference>
<evidence type="ECO:0000313" key="3">
    <source>
        <dbReference type="Proteomes" id="UP001551675"/>
    </source>
</evidence>
<accession>A0ABV3GE52</accession>
<comment type="caution">
    <text evidence="2">The sequence shown here is derived from an EMBL/GenBank/DDBJ whole genome shotgun (WGS) entry which is preliminary data.</text>
</comment>
<dbReference type="Gene3D" id="3.40.50.1820">
    <property type="entry name" value="alpha/beta hydrolase"/>
    <property type="match status" value="1"/>
</dbReference>
<reference evidence="2 3" key="1">
    <citation type="submission" date="2024-06" db="EMBL/GenBank/DDBJ databases">
        <title>The Natural Products Discovery Center: Release of the First 8490 Sequenced Strains for Exploring Actinobacteria Biosynthetic Diversity.</title>
        <authorList>
            <person name="Kalkreuter E."/>
            <person name="Kautsar S.A."/>
            <person name="Yang D."/>
            <person name="Bader C.D."/>
            <person name="Teijaro C.N."/>
            <person name="Fluegel L."/>
            <person name="Davis C.M."/>
            <person name="Simpson J.R."/>
            <person name="Lauterbach L."/>
            <person name="Steele A.D."/>
            <person name="Gui C."/>
            <person name="Meng S."/>
            <person name="Li G."/>
            <person name="Viehrig K."/>
            <person name="Ye F."/>
            <person name="Su P."/>
            <person name="Kiefer A.F."/>
            <person name="Nichols A."/>
            <person name="Cepeda A.J."/>
            <person name="Yan W."/>
            <person name="Fan B."/>
            <person name="Jiang Y."/>
            <person name="Adhikari A."/>
            <person name="Zheng C.-J."/>
            <person name="Schuster L."/>
            <person name="Cowan T.M."/>
            <person name="Smanski M.J."/>
            <person name="Chevrette M.G."/>
            <person name="De Carvalho L.P.S."/>
            <person name="Shen B."/>
        </authorList>
    </citation>
    <scope>NUCLEOTIDE SEQUENCE [LARGE SCALE GENOMIC DNA]</scope>
    <source>
        <strain evidence="2 3">NPDC050100</strain>
    </source>
</reference>
<proteinExistence type="predicted"/>